<evidence type="ECO:0000313" key="16">
    <source>
        <dbReference type="Proteomes" id="UP001225378"/>
    </source>
</evidence>
<dbReference type="SUPFAM" id="SSF51230">
    <property type="entry name" value="Single hybrid motif"/>
    <property type="match status" value="1"/>
</dbReference>
<dbReference type="PROSITE" id="PS50968">
    <property type="entry name" value="BIOTINYL_LIPOYL"/>
    <property type="match status" value="1"/>
</dbReference>
<dbReference type="NCBIfam" id="TIGR01347">
    <property type="entry name" value="sucB"/>
    <property type="match status" value="1"/>
</dbReference>
<feature type="domain" description="Lipoyl-binding" evidence="13">
    <location>
        <begin position="2"/>
        <end position="77"/>
    </location>
</feature>
<dbReference type="FunFam" id="3.30.559.10:FF:000007">
    <property type="entry name" value="Dihydrolipoamide acetyltransferase component of pyruvate dehydrogenase complex"/>
    <property type="match status" value="1"/>
</dbReference>
<dbReference type="Gene3D" id="4.10.320.10">
    <property type="entry name" value="E3-binding domain"/>
    <property type="match status" value="1"/>
</dbReference>
<dbReference type="GO" id="GO:0005829">
    <property type="term" value="C:cytosol"/>
    <property type="evidence" value="ECO:0007669"/>
    <property type="project" value="TreeGrafter"/>
</dbReference>
<dbReference type="Pfam" id="PF00364">
    <property type="entry name" value="Biotin_lipoyl"/>
    <property type="match status" value="1"/>
</dbReference>
<organism evidence="15 16">
    <name type="scientific">Methylomarinum roseum</name>
    <dbReference type="NCBI Taxonomy" id="3067653"/>
    <lineage>
        <taxon>Bacteria</taxon>
        <taxon>Pseudomonadati</taxon>
        <taxon>Pseudomonadota</taxon>
        <taxon>Gammaproteobacteria</taxon>
        <taxon>Methylococcales</taxon>
        <taxon>Methylococcaceae</taxon>
        <taxon>Methylomarinum</taxon>
    </lineage>
</organism>
<dbReference type="InterPro" id="IPR004167">
    <property type="entry name" value="PSBD"/>
</dbReference>
<dbReference type="Pfam" id="PF00198">
    <property type="entry name" value="2-oxoacid_dh"/>
    <property type="match status" value="1"/>
</dbReference>
<evidence type="ECO:0000313" key="15">
    <source>
        <dbReference type="EMBL" id="XBS20115.1"/>
    </source>
</evidence>
<evidence type="ECO:0000256" key="5">
    <source>
        <dbReference type="ARBA" id="ARBA00019511"/>
    </source>
</evidence>
<dbReference type="SUPFAM" id="SSF47005">
    <property type="entry name" value="Peripheral subunit-binding domain of 2-oxo acid dehydrogenase complex"/>
    <property type="match status" value="1"/>
</dbReference>
<dbReference type="AlphaFoldDB" id="A0AAU7NSZ7"/>
<comment type="function">
    <text evidence="1 11">E2 component of the 2-oxoglutarate dehydrogenase (OGDH) complex which catalyzes the second step in the conversion of 2-oxoglutarate to succinyl-CoA and CO(2).</text>
</comment>
<name>A0AAU7NSZ7_9GAMM</name>
<dbReference type="KEGG" id="mech:Q9L42_017430"/>
<dbReference type="InterPro" id="IPR006255">
    <property type="entry name" value="SucB"/>
</dbReference>
<dbReference type="Gene3D" id="3.30.559.10">
    <property type="entry name" value="Chloramphenicol acetyltransferase-like domain"/>
    <property type="match status" value="1"/>
</dbReference>
<dbReference type="GO" id="GO:0045252">
    <property type="term" value="C:oxoglutarate dehydrogenase complex"/>
    <property type="evidence" value="ECO:0007669"/>
    <property type="project" value="UniProtKB-UniRule"/>
</dbReference>
<proteinExistence type="inferred from homology"/>
<comment type="pathway">
    <text evidence="2 11">Amino-acid degradation; L-lysine degradation via saccharopine pathway; glutaryl-CoA from L-lysine: step 6/6.</text>
</comment>
<dbReference type="Pfam" id="PF02817">
    <property type="entry name" value="E3_binding"/>
    <property type="match status" value="1"/>
</dbReference>
<dbReference type="InterPro" id="IPR011053">
    <property type="entry name" value="Single_hybrid_motif"/>
</dbReference>
<feature type="compositionally biased region" description="Basic and acidic residues" evidence="12">
    <location>
        <begin position="146"/>
        <end position="164"/>
    </location>
</feature>
<dbReference type="GO" id="GO:0006099">
    <property type="term" value="P:tricarboxylic acid cycle"/>
    <property type="evidence" value="ECO:0007669"/>
    <property type="project" value="UniProtKB-UniRule"/>
</dbReference>
<dbReference type="InterPro" id="IPR001078">
    <property type="entry name" value="2-oxoacid_DH_actylTfrase"/>
</dbReference>
<dbReference type="EMBL" id="CP157743">
    <property type="protein sequence ID" value="XBS20115.1"/>
    <property type="molecule type" value="Genomic_DNA"/>
</dbReference>
<keyword evidence="7 11" id="KW-0808">Transferase</keyword>
<dbReference type="NCBIfam" id="NF004309">
    <property type="entry name" value="PRK05704.1"/>
    <property type="match status" value="1"/>
</dbReference>
<dbReference type="InterPro" id="IPR050537">
    <property type="entry name" value="2-oxoacid_dehydrogenase"/>
</dbReference>
<keyword evidence="6 11" id="KW-0816">Tricarboxylic acid cycle</keyword>
<comment type="similarity">
    <text evidence="3 11">Belongs to the 2-oxoacid dehydrogenase family.</text>
</comment>
<dbReference type="InterPro" id="IPR000089">
    <property type="entry name" value="Biotin_lipoyl"/>
</dbReference>
<evidence type="ECO:0000256" key="2">
    <source>
        <dbReference type="ARBA" id="ARBA00005145"/>
    </source>
</evidence>
<dbReference type="InterPro" id="IPR036625">
    <property type="entry name" value="E3-bd_dom_sf"/>
</dbReference>
<dbReference type="Proteomes" id="UP001225378">
    <property type="component" value="Chromosome"/>
</dbReference>
<keyword evidence="9 11" id="KW-0012">Acyltransferase</keyword>
<dbReference type="PANTHER" id="PTHR43416:SF5">
    <property type="entry name" value="DIHYDROLIPOYLLYSINE-RESIDUE SUCCINYLTRANSFERASE COMPONENT OF 2-OXOGLUTARATE DEHYDROGENASE COMPLEX, MITOCHONDRIAL"/>
    <property type="match status" value="1"/>
</dbReference>
<comment type="catalytic activity">
    <reaction evidence="10 11">
        <text>N(6)-[(R)-dihydrolipoyl]-L-lysyl-[protein] + succinyl-CoA = N(6)-[(R)-S(8)-succinyldihydrolipoyl]-L-lysyl-[protein] + CoA</text>
        <dbReference type="Rhea" id="RHEA:15213"/>
        <dbReference type="Rhea" id="RHEA-COMP:10475"/>
        <dbReference type="Rhea" id="RHEA-COMP:20092"/>
        <dbReference type="ChEBI" id="CHEBI:57287"/>
        <dbReference type="ChEBI" id="CHEBI:57292"/>
        <dbReference type="ChEBI" id="CHEBI:83100"/>
        <dbReference type="ChEBI" id="CHEBI:83120"/>
        <dbReference type="EC" id="2.3.1.61"/>
    </reaction>
</comment>
<evidence type="ECO:0000259" key="13">
    <source>
        <dbReference type="PROSITE" id="PS50968"/>
    </source>
</evidence>
<protein>
    <recommendedName>
        <fullName evidence="5 11">Dihydrolipoyllysine-residue succinyltransferase component of 2-oxoglutarate dehydrogenase complex</fullName>
        <ecNumber evidence="4 11">2.3.1.61</ecNumber>
    </recommendedName>
    <alternativeName>
        <fullName evidence="11">2-oxoglutarate dehydrogenase complex component E2</fullName>
    </alternativeName>
</protein>
<evidence type="ECO:0000256" key="7">
    <source>
        <dbReference type="ARBA" id="ARBA00022679"/>
    </source>
</evidence>
<feature type="region of interest" description="Disordered" evidence="12">
    <location>
        <begin position="141"/>
        <end position="178"/>
    </location>
</feature>
<keyword evidence="16" id="KW-1185">Reference proteome</keyword>
<dbReference type="InterPro" id="IPR003016">
    <property type="entry name" value="2-oxoA_DH_lipoyl-BS"/>
</dbReference>
<gene>
    <name evidence="15" type="primary">odhB</name>
    <name evidence="15" type="ORF">Q9L42_017430</name>
</gene>
<feature type="domain" description="Peripheral subunit-binding (PSBD)" evidence="14">
    <location>
        <begin position="101"/>
        <end position="138"/>
    </location>
</feature>
<dbReference type="EC" id="2.3.1.61" evidence="4 11"/>
<evidence type="ECO:0000256" key="8">
    <source>
        <dbReference type="ARBA" id="ARBA00022823"/>
    </source>
</evidence>
<evidence type="ECO:0000256" key="1">
    <source>
        <dbReference type="ARBA" id="ARBA00004052"/>
    </source>
</evidence>
<comment type="cofactor">
    <cofactor evidence="11">
        <name>(R)-lipoate</name>
        <dbReference type="ChEBI" id="CHEBI:83088"/>
    </cofactor>
    <text evidence="11">Binds 1 lipoyl cofactor covalently.</text>
</comment>
<dbReference type="InterPro" id="IPR023213">
    <property type="entry name" value="CAT-like_dom_sf"/>
</dbReference>
<evidence type="ECO:0000256" key="4">
    <source>
        <dbReference type="ARBA" id="ARBA00012945"/>
    </source>
</evidence>
<dbReference type="PROSITE" id="PS00189">
    <property type="entry name" value="LIPOYL"/>
    <property type="match status" value="1"/>
</dbReference>
<evidence type="ECO:0000256" key="11">
    <source>
        <dbReference type="RuleBase" id="RU361138"/>
    </source>
</evidence>
<dbReference type="PANTHER" id="PTHR43416">
    <property type="entry name" value="DIHYDROLIPOYLLYSINE-RESIDUE SUCCINYLTRANSFERASE COMPONENT OF 2-OXOGLUTARATE DEHYDROGENASE COMPLEX, MITOCHONDRIAL-RELATED"/>
    <property type="match status" value="1"/>
</dbReference>
<reference evidence="15 16" key="1">
    <citation type="journal article" date="2024" name="Microbiology">
        <title>Methylomarinum rosea sp. nov., a novel halophilic methanotrophic bacterium from the hypersaline Lake Elton.</title>
        <authorList>
            <person name="Suleimanov R.Z."/>
            <person name="Oshkin I.Y."/>
            <person name="Danilova O.V."/>
            <person name="Suzina N.E."/>
            <person name="Dedysh S.N."/>
        </authorList>
    </citation>
    <scope>NUCLEOTIDE SEQUENCE [LARGE SCALE GENOMIC DNA]</scope>
    <source>
        <strain evidence="15 16">Ch1-1</strain>
    </source>
</reference>
<keyword evidence="8 11" id="KW-0450">Lipoyl</keyword>
<dbReference type="GO" id="GO:0004149">
    <property type="term" value="F:dihydrolipoyllysine-residue succinyltransferase activity"/>
    <property type="evidence" value="ECO:0007669"/>
    <property type="project" value="UniProtKB-UniRule"/>
</dbReference>
<dbReference type="RefSeq" id="WP_349431504.1">
    <property type="nucleotide sequence ID" value="NZ_CP157743.1"/>
</dbReference>
<sequence length="407" mass="44883">MSFEILVPELPESVSDATLVSWHKQPGDWVDKDDNLVDLETDKVVLEVPAPVSGILSKILKTNGSTVIGGDLLALLEEKEKPEKAPAESMQISETHVDDIPLSPAVRRLIQENQLDPSAILGSGKHGRILKSDVLEYLEKQAGSTEKTKGEEKAKETTKTEQKKSPQPSTAVSSLRPEQRVPMTRLRAKIAERLLQAQQNAAMLTTFNEVNMQAVIDLRHQYKARFEQKHEVKLGFMSFFVKASIEALRRFPAINASIDDNDIIYHGYYDIGIAVTTPRGLIVPVLRDADQLDFAGIEKCIAEYGNKAREGSLSVDDLTGGTFTITNGGIFGSMLSTPILNPPQCAILGMHAIKERPVVEDGEIVIRPIMYLALSYDHRLVDGKEAVQFLGTIKECLEAPAHLLLNI</sequence>
<accession>A0AAU7NSZ7</accession>
<dbReference type="SUPFAM" id="SSF52777">
    <property type="entry name" value="CoA-dependent acyltransferases"/>
    <property type="match status" value="1"/>
</dbReference>
<evidence type="ECO:0000256" key="10">
    <source>
        <dbReference type="ARBA" id="ARBA00052761"/>
    </source>
</evidence>
<dbReference type="Gene3D" id="2.40.50.100">
    <property type="match status" value="1"/>
</dbReference>
<evidence type="ECO:0000256" key="9">
    <source>
        <dbReference type="ARBA" id="ARBA00023315"/>
    </source>
</evidence>
<evidence type="ECO:0000259" key="14">
    <source>
        <dbReference type="PROSITE" id="PS51826"/>
    </source>
</evidence>
<dbReference type="CDD" id="cd06849">
    <property type="entry name" value="lipoyl_domain"/>
    <property type="match status" value="1"/>
</dbReference>
<dbReference type="GO" id="GO:0033512">
    <property type="term" value="P:L-lysine catabolic process to acetyl-CoA via saccharopine"/>
    <property type="evidence" value="ECO:0007669"/>
    <property type="project" value="UniProtKB-UniRule"/>
</dbReference>
<evidence type="ECO:0000256" key="6">
    <source>
        <dbReference type="ARBA" id="ARBA00022532"/>
    </source>
</evidence>
<evidence type="ECO:0000256" key="12">
    <source>
        <dbReference type="SAM" id="MobiDB-lite"/>
    </source>
</evidence>
<evidence type="ECO:0000256" key="3">
    <source>
        <dbReference type="ARBA" id="ARBA00007317"/>
    </source>
</evidence>
<dbReference type="PROSITE" id="PS51826">
    <property type="entry name" value="PSBD"/>
    <property type="match status" value="1"/>
</dbReference>